<sequence length="464" mass="51946">MKKTLKYSLFLVLFIVLSLYMESCKVGQDYERHDMKGPVVFSQDFPKDSSVSNLPWWELFNDSILVDLIDTALVNNKSIQVAISRIEESQLQIDIAKADYYPFIGYNAYGSGLANSEVSGLSNQAGGGVNVSYTVDLWQKIKTMNKIALQNYFATEEAYKSLNISVVSAVATTYVSLRDIDNRMIIAEKTAKNFQENLDVMQARFNAGFISEVDLSQAKIQLSEAKTALEIFDRSRVQIENAISVLLGTAPRSIPRGLTLFDQISVPEIPVGLPSELLDRRPDIVQAERRLHAQTLRIGVAEALKYPSLTLSLDMGAQLVNPSFLFADLGAQLLGPIFNSGKLKRNVEVEEARTKQLLLDYENSYLLALQEVEDAMIAVQTYKREYSLRNEQMLMATTASQLAWVRYDGGLTSYLEVLNLQSSQFNAELRASEAFKNQITSIVGLYQALGGGWYAEREDIKELN</sequence>
<dbReference type="NCBIfam" id="TIGR01845">
    <property type="entry name" value="outer_NodT"/>
    <property type="match status" value="1"/>
</dbReference>
<evidence type="ECO:0000313" key="5">
    <source>
        <dbReference type="Proteomes" id="UP001474120"/>
    </source>
</evidence>
<dbReference type="PANTHER" id="PTHR30203">
    <property type="entry name" value="OUTER MEMBRANE CATION EFFLUX PROTEIN"/>
    <property type="match status" value="1"/>
</dbReference>
<dbReference type="SUPFAM" id="SSF56954">
    <property type="entry name" value="Outer membrane efflux proteins (OEP)"/>
    <property type="match status" value="1"/>
</dbReference>
<reference evidence="4 5" key="1">
    <citation type="submission" date="2024-04" db="EMBL/GenBank/DDBJ databases">
        <title>whole genome sequencing of Lutimonas vermicola strain IMCC1616.</title>
        <authorList>
            <person name="Bae S.S."/>
        </authorList>
    </citation>
    <scope>NUCLEOTIDE SEQUENCE [LARGE SCALE GENOMIC DNA]</scope>
    <source>
        <strain evidence="4 5">IMCC1616</strain>
    </source>
</reference>
<organism evidence="4 5">
    <name type="scientific">Lutimonas vermicola</name>
    <dbReference type="NCBI Taxonomy" id="414288"/>
    <lineage>
        <taxon>Bacteria</taxon>
        <taxon>Pseudomonadati</taxon>
        <taxon>Bacteroidota</taxon>
        <taxon>Flavobacteriia</taxon>
        <taxon>Flavobacteriales</taxon>
        <taxon>Flavobacteriaceae</taxon>
        <taxon>Lutimonas</taxon>
    </lineage>
</organism>
<dbReference type="Proteomes" id="UP001474120">
    <property type="component" value="Unassembled WGS sequence"/>
</dbReference>
<keyword evidence="2" id="KW-1134">Transmembrane beta strand</keyword>
<keyword evidence="2" id="KW-0564">Palmitate</keyword>
<evidence type="ECO:0000313" key="4">
    <source>
        <dbReference type="EMBL" id="MEL4456311.1"/>
    </source>
</evidence>
<name>A0ABU9L4J4_9FLAO</name>
<evidence type="ECO:0000256" key="3">
    <source>
        <dbReference type="SAM" id="Coils"/>
    </source>
</evidence>
<keyword evidence="2" id="KW-0472">Membrane</keyword>
<protein>
    <submittedName>
        <fullName evidence="4">Efflux transporter outer membrane subunit</fullName>
    </submittedName>
</protein>
<comment type="caution">
    <text evidence="4">The sequence shown here is derived from an EMBL/GenBank/DDBJ whole genome shotgun (WGS) entry which is preliminary data.</text>
</comment>
<keyword evidence="5" id="KW-1185">Reference proteome</keyword>
<dbReference type="EMBL" id="JBCDNA010000002">
    <property type="protein sequence ID" value="MEL4456311.1"/>
    <property type="molecule type" value="Genomic_DNA"/>
</dbReference>
<dbReference type="Gene3D" id="1.20.1600.10">
    <property type="entry name" value="Outer membrane efflux proteins (OEP)"/>
    <property type="match status" value="1"/>
</dbReference>
<accession>A0ABU9L4J4</accession>
<keyword evidence="3" id="KW-0175">Coiled coil</keyword>
<keyword evidence="2" id="KW-0449">Lipoprotein</keyword>
<dbReference type="Gene3D" id="2.20.200.10">
    <property type="entry name" value="Outer membrane efflux proteins (OEP)"/>
    <property type="match status" value="1"/>
</dbReference>
<gene>
    <name evidence="4" type="ORF">AABB81_10420</name>
</gene>
<comment type="subcellular location">
    <subcellularLocation>
        <location evidence="2">Cell membrane</location>
        <topology evidence="2">Lipid-anchor</topology>
    </subcellularLocation>
</comment>
<evidence type="ECO:0000256" key="1">
    <source>
        <dbReference type="ARBA" id="ARBA00007613"/>
    </source>
</evidence>
<proteinExistence type="inferred from homology"/>
<feature type="coiled-coil region" evidence="3">
    <location>
        <begin position="177"/>
        <end position="204"/>
    </location>
</feature>
<dbReference type="Pfam" id="PF02321">
    <property type="entry name" value="OEP"/>
    <property type="match status" value="2"/>
</dbReference>
<dbReference type="RefSeq" id="WP_342160413.1">
    <property type="nucleotide sequence ID" value="NZ_JBCDNA010000002.1"/>
</dbReference>
<evidence type="ECO:0000256" key="2">
    <source>
        <dbReference type="RuleBase" id="RU362097"/>
    </source>
</evidence>
<keyword evidence="2" id="KW-0812">Transmembrane</keyword>
<dbReference type="InterPro" id="IPR010131">
    <property type="entry name" value="MdtP/NodT-like"/>
</dbReference>
<comment type="similarity">
    <text evidence="1 2">Belongs to the outer membrane factor (OMF) (TC 1.B.17) family.</text>
</comment>
<dbReference type="InterPro" id="IPR003423">
    <property type="entry name" value="OMP_efflux"/>
</dbReference>